<dbReference type="eggNOG" id="COG0497">
    <property type="taxonomic scope" value="Bacteria"/>
</dbReference>
<gene>
    <name evidence="3" type="ORF">Llan_0424</name>
</gene>
<evidence type="ECO:0000313" key="3">
    <source>
        <dbReference type="EMBL" id="KTD24730.1"/>
    </source>
</evidence>
<sequence>MPLSEQNTSSEKSISPDKNTSDLPIASNPLDDLTDIALNQKRLGQIKESLGTIVDTMQQNDSLISRAATFWGNLPLWQKIIGGIVLTVPTLAAGLAAHISILLVISGVTVVGYTASGIVLDDHHSCNKNIADRLKKGIFSIADILEITITALDRIRENLAKEIDRFRTQNIKLADTVEELGTKLEMLSNQVEVLVATEELLRKSKKDLETTAEELRKTVLDNDKLLKANQEELTQVKKDYERSKIQLSEKVNELAEVRSSLSLEVQKAKQIAATLTGTVQTLSSTVIEDSSQRKAFQERLDNFLQDEKASFASVAERICNTERELASVKQELVLVKQEFEARNLYYQELLQRQEQQIKRLETIGRQVDVTSEIPKQSSAYKQFGFYAENKGGQEPKLSATENATSGIGI</sequence>
<keyword evidence="1" id="KW-0175">Coiled coil</keyword>
<organism evidence="3 4">
    <name type="scientific">Legionella lansingensis</name>
    <dbReference type="NCBI Taxonomy" id="45067"/>
    <lineage>
        <taxon>Bacteria</taxon>
        <taxon>Pseudomonadati</taxon>
        <taxon>Pseudomonadota</taxon>
        <taxon>Gammaproteobacteria</taxon>
        <taxon>Legionellales</taxon>
        <taxon>Legionellaceae</taxon>
        <taxon>Legionella</taxon>
    </lineage>
</organism>
<feature type="compositionally biased region" description="Polar residues" evidence="2">
    <location>
        <begin position="1"/>
        <end position="22"/>
    </location>
</feature>
<evidence type="ECO:0000256" key="1">
    <source>
        <dbReference type="SAM" id="Coils"/>
    </source>
</evidence>
<dbReference type="Proteomes" id="UP000054869">
    <property type="component" value="Unassembled WGS sequence"/>
</dbReference>
<feature type="region of interest" description="Disordered" evidence="2">
    <location>
        <begin position="1"/>
        <end position="27"/>
    </location>
</feature>
<accession>A0A0W0VXH3</accession>
<dbReference type="PATRIC" id="fig|45067.4.peg.447"/>
<evidence type="ECO:0000256" key="2">
    <source>
        <dbReference type="SAM" id="MobiDB-lite"/>
    </source>
</evidence>
<dbReference type="OrthoDB" id="5653033at2"/>
<proteinExistence type="predicted"/>
<keyword evidence="4" id="KW-1185">Reference proteome</keyword>
<dbReference type="EMBL" id="LNYI01000009">
    <property type="protein sequence ID" value="KTD24730.1"/>
    <property type="molecule type" value="Genomic_DNA"/>
</dbReference>
<evidence type="ECO:0000313" key="4">
    <source>
        <dbReference type="Proteomes" id="UP000054869"/>
    </source>
</evidence>
<comment type="caution">
    <text evidence="3">The sequence shown here is derived from an EMBL/GenBank/DDBJ whole genome shotgun (WGS) entry which is preliminary data.</text>
</comment>
<reference evidence="3 4" key="1">
    <citation type="submission" date="2015-11" db="EMBL/GenBank/DDBJ databases">
        <title>Genomic analysis of 38 Legionella species identifies large and diverse effector repertoires.</title>
        <authorList>
            <person name="Burstein D."/>
            <person name="Amaro F."/>
            <person name="Zusman T."/>
            <person name="Lifshitz Z."/>
            <person name="Cohen O."/>
            <person name="Gilbert J.A."/>
            <person name="Pupko T."/>
            <person name="Shuman H.A."/>
            <person name="Segal G."/>
        </authorList>
    </citation>
    <scope>NUCLEOTIDE SEQUENCE [LARGE SCALE GENOMIC DNA]</scope>
    <source>
        <strain evidence="3 4">ATCC 49751</strain>
    </source>
</reference>
<name>A0A0W0VXH3_9GAMM</name>
<dbReference type="InterPro" id="IPR049966">
    <property type="entry name" value="T4SS_LegC2C7"/>
</dbReference>
<dbReference type="RefSeq" id="WP_051546201.1">
    <property type="nucleotide sequence ID" value="NZ_CAAAJD010000024.1"/>
</dbReference>
<feature type="coiled-coil region" evidence="1">
    <location>
        <begin position="194"/>
        <end position="257"/>
    </location>
</feature>
<dbReference type="NCBIfam" id="NF043058">
    <property type="entry name" value="T4SS_LegC2C7"/>
    <property type="match status" value="1"/>
</dbReference>
<dbReference type="AlphaFoldDB" id="A0A0W0VXH3"/>
<protein>
    <submittedName>
        <fullName evidence="3">Inclusion membrane protein A</fullName>
    </submittedName>
</protein>